<dbReference type="AlphaFoldDB" id="A0A173LQ15"/>
<reference evidence="1 2" key="1">
    <citation type="submission" date="2016-06" db="EMBL/GenBank/DDBJ databases">
        <title>Complete genome sequence of a saline-alkali tolerant type strain Dietzia timorensis ID05-A0528T.</title>
        <authorList>
            <person name="Wu X."/>
        </authorList>
    </citation>
    <scope>NUCLEOTIDE SEQUENCE [LARGE SCALE GENOMIC DNA]</scope>
    <source>
        <strain evidence="1 2">ID05-A0528</strain>
    </source>
</reference>
<dbReference type="Proteomes" id="UP000186104">
    <property type="component" value="Chromosome"/>
</dbReference>
<evidence type="ECO:0000313" key="2">
    <source>
        <dbReference type="Proteomes" id="UP000186104"/>
    </source>
</evidence>
<accession>A0A173LQ15</accession>
<gene>
    <name evidence="1" type="ORF">BJL86_3020</name>
</gene>
<protein>
    <submittedName>
        <fullName evidence="1">Uncharacterized protein</fullName>
    </submittedName>
</protein>
<organism evidence="1 2">
    <name type="scientific">Dietzia timorensis</name>
    <dbReference type="NCBI Taxonomy" id="499555"/>
    <lineage>
        <taxon>Bacteria</taxon>
        <taxon>Bacillati</taxon>
        <taxon>Actinomycetota</taxon>
        <taxon>Actinomycetes</taxon>
        <taxon>Mycobacteriales</taxon>
        <taxon>Dietziaceae</taxon>
        <taxon>Dietzia</taxon>
    </lineage>
</organism>
<dbReference type="KEGG" id="dtm:BJL86_3020"/>
<name>A0A173LQ15_9ACTN</name>
<proteinExistence type="predicted"/>
<dbReference type="EMBL" id="CP015961">
    <property type="protein sequence ID" value="ANI93779.1"/>
    <property type="molecule type" value="Genomic_DNA"/>
</dbReference>
<keyword evidence="2" id="KW-1185">Reference proteome</keyword>
<sequence length="46" mass="4936">MNSNDMFLQAMQPVVDIFWTLVWSATGSTLSVPRPSAPEAVNAAAI</sequence>
<dbReference type="RefSeq" id="WP_197487630.1">
    <property type="nucleotide sequence ID" value="NZ_CP015961.1"/>
</dbReference>
<evidence type="ECO:0000313" key="1">
    <source>
        <dbReference type="EMBL" id="ANI93779.1"/>
    </source>
</evidence>